<reference evidence="2 3" key="1">
    <citation type="submission" date="2017-06" db="EMBL/GenBank/DDBJ databases">
        <authorList>
            <person name="Kim H.J."/>
            <person name="Triplett B.A."/>
        </authorList>
    </citation>
    <scope>NUCLEOTIDE SEQUENCE [LARGE SCALE GENOMIC DNA]</scope>
    <source>
        <strain evidence="2 3">DSM 43151</strain>
    </source>
</reference>
<dbReference type="SUPFAM" id="SSF55729">
    <property type="entry name" value="Acyl-CoA N-acyltransferases (Nat)"/>
    <property type="match status" value="1"/>
</dbReference>
<dbReference type="Proteomes" id="UP000198415">
    <property type="component" value="Unassembled WGS sequence"/>
</dbReference>
<organism evidence="2 3">
    <name type="scientific">Actinoplanes regularis</name>
    <dbReference type="NCBI Taxonomy" id="52697"/>
    <lineage>
        <taxon>Bacteria</taxon>
        <taxon>Bacillati</taxon>
        <taxon>Actinomycetota</taxon>
        <taxon>Actinomycetes</taxon>
        <taxon>Micromonosporales</taxon>
        <taxon>Micromonosporaceae</taxon>
        <taxon>Actinoplanes</taxon>
    </lineage>
</organism>
<evidence type="ECO:0000313" key="3">
    <source>
        <dbReference type="Proteomes" id="UP000198415"/>
    </source>
</evidence>
<gene>
    <name evidence="2" type="ORF">SAMN06264365_14322</name>
</gene>
<dbReference type="OrthoDB" id="5177648at2"/>
<keyword evidence="3" id="KW-1185">Reference proteome</keyword>
<evidence type="ECO:0000256" key="1">
    <source>
        <dbReference type="SAM" id="MobiDB-lite"/>
    </source>
</evidence>
<dbReference type="RefSeq" id="WP_089299254.1">
    <property type="nucleotide sequence ID" value="NZ_BOMU01000136.1"/>
</dbReference>
<dbReference type="InterPro" id="IPR016181">
    <property type="entry name" value="Acyl_CoA_acyltransferase"/>
</dbReference>
<sequence length="272" mass="30382">MSYALDEATMHARCTATLAEHSSPNRFVALALGTYDPMADVARTVERMVFEESFDLDEATMVAEYSPYEKYSYFFLVLDRETGLPAGAARAIDGGGKTLDDAPALIGRTLHDVVYAHNMHDGGKIWDFATLAVLPRYRADRNGLTVSGMLYRSFINAGHRWHVRHVVCMLDQAAYRNLDMLGTRFSALAGSEPFEYLGSAANRALYIPFDEIARSMGDQAELLNQPEVPDADGRRRPGRRRVTARLASQVSSGDELDPHIDLPGFERRRHPR</sequence>
<dbReference type="EMBL" id="FZNR01000043">
    <property type="protein sequence ID" value="SNT13620.1"/>
    <property type="molecule type" value="Genomic_DNA"/>
</dbReference>
<proteinExistence type="predicted"/>
<accession>A0A239K6N0</accession>
<feature type="compositionally biased region" description="Basic and acidic residues" evidence="1">
    <location>
        <begin position="256"/>
        <end position="266"/>
    </location>
</feature>
<feature type="region of interest" description="Disordered" evidence="1">
    <location>
        <begin position="220"/>
        <end position="272"/>
    </location>
</feature>
<protein>
    <submittedName>
        <fullName evidence="2">Uncharacterized protein</fullName>
    </submittedName>
</protein>
<dbReference type="Gene3D" id="3.40.630.30">
    <property type="match status" value="1"/>
</dbReference>
<evidence type="ECO:0000313" key="2">
    <source>
        <dbReference type="EMBL" id="SNT13620.1"/>
    </source>
</evidence>
<dbReference type="AlphaFoldDB" id="A0A239K6N0"/>
<name>A0A239K6N0_9ACTN</name>